<evidence type="ECO:0000256" key="9">
    <source>
        <dbReference type="SAM" id="MobiDB-lite"/>
    </source>
</evidence>
<dbReference type="Gene3D" id="3.30.1960.10">
    <property type="entry name" value="tRNA wybutosine-synthesizing-like"/>
    <property type="match status" value="1"/>
</dbReference>
<dbReference type="STRING" id="50376.A0A517L4G7"/>
<dbReference type="GO" id="GO:0032259">
    <property type="term" value="P:methylation"/>
    <property type="evidence" value="ECO:0007669"/>
    <property type="project" value="UniProtKB-KW"/>
</dbReference>
<name>A0A517L4G7_9PEZI</name>
<dbReference type="PANTHER" id="PTHR48418:SF1">
    <property type="entry name" value="TRNA WYBUTOSINE-SYNTHESIZING PROTEIN 3"/>
    <property type="match status" value="1"/>
</dbReference>
<evidence type="ECO:0000313" key="12">
    <source>
        <dbReference type="Proteomes" id="UP000316270"/>
    </source>
</evidence>
<protein>
    <recommendedName>
        <fullName evidence="2">tRNA(Phe) 7-[(3-amino-3-carboxypropyl)-4-demethylwyosine(37)-N(4)]-methyltransferase</fullName>
        <ecNumber evidence="2">2.1.1.282</ecNumber>
    </recommendedName>
    <alternativeName>
        <fullName evidence="7">tRNA(Phe) 7-((3-amino-3-carboxypropyl)-4-demethylwyosine(37)-N(4))-methyltransferase</fullName>
    </alternativeName>
</protein>
<evidence type="ECO:0000259" key="10">
    <source>
        <dbReference type="Pfam" id="PF02676"/>
    </source>
</evidence>
<keyword evidence="5" id="KW-0949">S-adenosyl-L-methionine</keyword>
<reference evidence="11 12" key="1">
    <citation type="submission" date="2019-07" db="EMBL/GenBank/DDBJ databases">
        <title>Finished genome of Venturia effusa.</title>
        <authorList>
            <person name="Young C.A."/>
            <person name="Cox M.P."/>
            <person name="Ganley A.R.D."/>
            <person name="David W.J."/>
        </authorList>
    </citation>
    <scope>NUCLEOTIDE SEQUENCE [LARGE SCALE GENOMIC DNA]</scope>
    <source>
        <strain evidence="12">albino</strain>
    </source>
</reference>
<dbReference type="GO" id="GO:0008033">
    <property type="term" value="P:tRNA processing"/>
    <property type="evidence" value="ECO:0007669"/>
    <property type="project" value="UniProtKB-KW"/>
</dbReference>
<evidence type="ECO:0000256" key="7">
    <source>
        <dbReference type="ARBA" id="ARBA00030554"/>
    </source>
</evidence>
<accession>A0A517L4G7</accession>
<dbReference type="Pfam" id="PF02676">
    <property type="entry name" value="TYW3"/>
    <property type="match status" value="1"/>
</dbReference>
<dbReference type="OrthoDB" id="263283at2759"/>
<evidence type="ECO:0000256" key="1">
    <source>
        <dbReference type="ARBA" id="ARBA00008569"/>
    </source>
</evidence>
<organism evidence="11 12">
    <name type="scientific">Venturia effusa</name>
    <dbReference type="NCBI Taxonomy" id="50376"/>
    <lineage>
        <taxon>Eukaryota</taxon>
        <taxon>Fungi</taxon>
        <taxon>Dikarya</taxon>
        <taxon>Ascomycota</taxon>
        <taxon>Pezizomycotina</taxon>
        <taxon>Dothideomycetes</taxon>
        <taxon>Pleosporomycetidae</taxon>
        <taxon>Venturiales</taxon>
        <taxon>Venturiaceae</taxon>
        <taxon>Venturia</taxon>
    </lineage>
</organism>
<evidence type="ECO:0000256" key="6">
    <source>
        <dbReference type="ARBA" id="ARBA00022694"/>
    </source>
</evidence>
<sequence length="293" mass="31430">MSTNFHVKKRKILAQIEVPDEEYTDSSPKGSIDAGIRNLVCGINEIDGLVTTSSCAGRISVYLEGTKKSPLQILQEDSAGQPAQEPAIAGPGGKGGGKWLFVDHDPVISPATTFHALFGIGASSDAIVEPGARLVRFKFEAMILHLLTASITDAQAVLSAASSAGFRESGAMGLSPGVDGSLTPMVAVRSTGLGFDSIIGYQHDDGSITSLVPEDYLELLVNTANERFKTNRERIERFGSGLAAFYHGHKTQNGENRPVWEDKDARIARKRAEGLAKQKEKVRESRVSMETTS</sequence>
<dbReference type="EMBL" id="CP042188">
    <property type="protein sequence ID" value="QDS70533.1"/>
    <property type="molecule type" value="Genomic_DNA"/>
</dbReference>
<keyword evidence="12" id="KW-1185">Reference proteome</keyword>
<evidence type="ECO:0000256" key="8">
    <source>
        <dbReference type="ARBA" id="ARBA00049202"/>
    </source>
</evidence>
<evidence type="ECO:0000313" key="11">
    <source>
        <dbReference type="EMBL" id="QDS70533.1"/>
    </source>
</evidence>
<dbReference type="InterPro" id="IPR003827">
    <property type="entry name" value="tRNA_yW-synthesising"/>
</dbReference>
<feature type="region of interest" description="Disordered" evidence="9">
    <location>
        <begin position="272"/>
        <end position="293"/>
    </location>
</feature>
<dbReference type="EC" id="2.1.1.282" evidence="2"/>
<gene>
    <name evidence="11" type="ORF">FKW77_010335</name>
</gene>
<dbReference type="Proteomes" id="UP000316270">
    <property type="component" value="Chromosome 4"/>
</dbReference>
<keyword evidence="3" id="KW-0489">Methyltransferase</keyword>
<dbReference type="PANTHER" id="PTHR48418">
    <property type="entry name" value="TRNA WYBUTOSINE-SYNTHESIZING PROTEIN 3"/>
    <property type="match status" value="1"/>
</dbReference>
<evidence type="ECO:0000256" key="2">
    <source>
        <dbReference type="ARBA" id="ARBA00012750"/>
    </source>
</evidence>
<dbReference type="GO" id="GO:0008168">
    <property type="term" value="F:methyltransferase activity"/>
    <property type="evidence" value="ECO:0007669"/>
    <property type="project" value="UniProtKB-KW"/>
</dbReference>
<keyword evidence="6" id="KW-0819">tRNA processing</keyword>
<dbReference type="InterPro" id="IPR036602">
    <property type="entry name" value="tRNA_yW-synthesising-like_sf"/>
</dbReference>
<comment type="catalytic activity">
    <reaction evidence="8">
        <text>4-demethyl-7-[(3S)-3-amino-3-carboxypropyl]wyosine(37) in tRNA(Phe) + S-adenosyl-L-methionine = 7-[(3S)-3-amino-3-carboxypropyl]wyosine(37) in tRNA(Phe) + S-adenosyl-L-homocysteine + H(+)</text>
        <dbReference type="Rhea" id="RHEA:36635"/>
        <dbReference type="Rhea" id="RHEA-COMP:10378"/>
        <dbReference type="Rhea" id="RHEA-COMP:10379"/>
        <dbReference type="ChEBI" id="CHEBI:15378"/>
        <dbReference type="ChEBI" id="CHEBI:57856"/>
        <dbReference type="ChEBI" id="CHEBI:59789"/>
        <dbReference type="ChEBI" id="CHEBI:73543"/>
        <dbReference type="ChEBI" id="CHEBI:73550"/>
        <dbReference type="EC" id="2.1.1.282"/>
    </reaction>
</comment>
<evidence type="ECO:0000256" key="3">
    <source>
        <dbReference type="ARBA" id="ARBA00022603"/>
    </source>
</evidence>
<keyword evidence="4" id="KW-0808">Transferase</keyword>
<dbReference type="SUPFAM" id="SSF111278">
    <property type="entry name" value="SSo0622-like"/>
    <property type="match status" value="1"/>
</dbReference>
<proteinExistence type="inferred from homology"/>
<evidence type="ECO:0000256" key="5">
    <source>
        <dbReference type="ARBA" id="ARBA00022691"/>
    </source>
</evidence>
<comment type="similarity">
    <text evidence="1">Belongs to the TYW3 family.</text>
</comment>
<feature type="domain" description="tRNA wybutosine-synthesizing protein" evidence="10">
    <location>
        <begin position="8"/>
        <end position="242"/>
    </location>
</feature>
<evidence type="ECO:0000256" key="4">
    <source>
        <dbReference type="ARBA" id="ARBA00022679"/>
    </source>
</evidence>
<feature type="compositionally biased region" description="Basic and acidic residues" evidence="9">
    <location>
        <begin position="272"/>
        <end position="287"/>
    </location>
</feature>
<dbReference type="AlphaFoldDB" id="A0A517L4G7"/>